<dbReference type="InterPro" id="IPR038996">
    <property type="entry name" value="Gp14"/>
</dbReference>
<evidence type="ECO:0000256" key="1">
    <source>
        <dbReference type="SAM" id="MobiDB-lite"/>
    </source>
</evidence>
<organism evidence="2 3">
    <name type="scientific">uncultured phage_MedDCM-OCT-S28-C10</name>
    <dbReference type="NCBI Taxonomy" id="2741077"/>
    <lineage>
        <taxon>Viruses</taxon>
        <taxon>Duplodnaviria</taxon>
        <taxon>Heunggongvirae</taxon>
        <taxon>Uroviricota</taxon>
        <taxon>Caudoviricetes</taxon>
        <taxon>Autographivirales</taxon>
        <taxon>Votkovvirus</taxon>
        <taxon>Votkovvirus S28C10</taxon>
    </lineage>
</organism>
<evidence type="ECO:0000313" key="2">
    <source>
        <dbReference type="EMBL" id="BAQ94048.1"/>
    </source>
</evidence>
<feature type="region of interest" description="Disordered" evidence="1">
    <location>
        <begin position="173"/>
        <end position="197"/>
    </location>
</feature>
<feature type="compositionally biased region" description="Basic and acidic residues" evidence="1">
    <location>
        <begin position="188"/>
        <end position="197"/>
    </location>
</feature>
<dbReference type="RefSeq" id="YP_009778106.1">
    <property type="nucleotide sequence ID" value="NC_047711.1"/>
</dbReference>
<name>A0A6S4PDE7_9CAUD</name>
<dbReference type="Pfam" id="PF24072">
    <property type="entry name" value="T7_gp14"/>
    <property type="match status" value="1"/>
</dbReference>
<dbReference type="EMBL" id="AP013540">
    <property type="protein sequence ID" value="BAQ94048.1"/>
    <property type="molecule type" value="Genomic_DNA"/>
</dbReference>
<dbReference type="Proteomes" id="UP000505345">
    <property type="component" value="Segment"/>
</dbReference>
<dbReference type="GeneID" id="55412586"/>
<reference evidence="2 3" key="1">
    <citation type="journal article" date="2013" name="PLoS Genet.">
        <title>Expanding the Marine Virosphere Using Metagenomics.</title>
        <authorList>
            <person name="Mizuno C.M."/>
            <person name="Rodriguez-Valera F."/>
            <person name="Kimes N.E."/>
            <person name="Ghai R."/>
        </authorList>
    </citation>
    <scope>NUCLEOTIDE SEQUENCE [LARGE SCALE GENOMIC DNA]</scope>
    <source>
        <strain evidence="2">UvMED-CGR-C62A-MedDCM-OCT-S28-C10</strain>
    </source>
</reference>
<evidence type="ECO:0000313" key="3">
    <source>
        <dbReference type="Proteomes" id="UP000505345"/>
    </source>
</evidence>
<protein>
    <submittedName>
        <fullName evidence="2">Uncharacterized protein</fullName>
    </submittedName>
</protein>
<feature type="region of interest" description="Disordered" evidence="1">
    <location>
        <begin position="23"/>
        <end position="43"/>
    </location>
</feature>
<proteinExistence type="predicted"/>
<dbReference type="KEGG" id="vg:55412586"/>
<accession>A0A6S4PDE7</accession>
<feature type="compositionally biased region" description="Basic and acidic residues" evidence="1">
    <location>
        <begin position="23"/>
        <end position="42"/>
    </location>
</feature>
<sequence length="197" mass="21995">MCEPTTIALASLAFSGMQQIQAHKDAKRQARDQELRNKEARKSSQKAYLADLAELDRKQFKEQKEAQLIKEEKELELIKKQDKSKLAGLERGSNNVEAALRDIGFDYERTFDSIAADVYDSNINNIFGYDDAYSAMQRTYSQIPDVYKPSDMGLAIGLAGTATSTYGNLQAGKYGKSKSSDLKPNSQWDRKPGGSSY</sequence>
<keyword evidence="3" id="KW-1185">Reference proteome</keyword>